<dbReference type="Gene3D" id="3.40.50.1000">
    <property type="entry name" value="HAD superfamily/HAD-like"/>
    <property type="match status" value="1"/>
</dbReference>
<dbReference type="RefSeq" id="WP_049724208.1">
    <property type="nucleotide sequence ID" value="NZ_CP012154.1"/>
</dbReference>
<organism evidence="2 3">
    <name type="scientific">Wenzhouxiangella marina</name>
    <dbReference type="NCBI Taxonomy" id="1579979"/>
    <lineage>
        <taxon>Bacteria</taxon>
        <taxon>Pseudomonadati</taxon>
        <taxon>Pseudomonadota</taxon>
        <taxon>Gammaproteobacteria</taxon>
        <taxon>Chromatiales</taxon>
        <taxon>Wenzhouxiangellaceae</taxon>
        <taxon>Wenzhouxiangella</taxon>
    </lineage>
</organism>
<dbReference type="NCBIfam" id="TIGR01509">
    <property type="entry name" value="HAD-SF-IA-v3"/>
    <property type="match status" value="1"/>
</dbReference>
<dbReference type="PANTHER" id="PTHR20371:SF1">
    <property type="entry name" value="ENOLASE-PHOSPHATASE E1"/>
    <property type="match status" value="1"/>
</dbReference>
<dbReference type="AlphaFoldDB" id="A0A0K0XS62"/>
<dbReference type="STRING" id="1579979.WM2015_104"/>
<dbReference type="SFLD" id="SFLDF00044">
    <property type="entry name" value="enolase-phosphatase"/>
    <property type="match status" value="1"/>
</dbReference>
<reference evidence="2 3" key="1">
    <citation type="submission" date="2015-07" db="EMBL/GenBank/DDBJ databases">
        <authorList>
            <person name="Noorani M."/>
        </authorList>
    </citation>
    <scope>NUCLEOTIDE SEQUENCE [LARGE SCALE GENOMIC DNA]</scope>
    <source>
        <strain evidence="2 3">KCTC 42284</strain>
    </source>
</reference>
<dbReference type="HAMAP" id="MF_01681">
    <property type="entry name" value="Salvage_MtnC"/>
    <property type="match status" value="1"/>
</dbReference>
<keyword evidence="1" id="KW-0460">Magnesium</keyword>
<name>A0A0K0XS62_9GAMM</name>
<comment type="pathway">
    <text evidence="1">Amino-acid biosynthesis; L-methionine biosynthesis via salvage pathway; L-methionine from S-methyl-5-thio-alpha-D-ribose 1-phosphate: step 3/6.</text>
</comment>
<dbReference type="GO" id="GO:0019509">
    <property type="term" value="P:L-methionine salvage from methylthioadenosine"/>
    <property type="evidence" value="ECO:0007669"/>
    <property type="project" value="UniProtKB-UniRule"/>
</dbReference>
<comment type="subunit">
    <text evidence="1">Monomer.</text>
</comment>
<dbReference type="UniPathway" id="UPA00904">
    <property type="reaction ID" value="UER00876"/>
</dbReference>
<keyword evidence="1" id="KW-0479">Metal-binding</keyword>
<dbReference type="OrthoDB" id="9797416at2"/>
<dbReference type="GO" id="GO:0043716">
    <property type="term" value="F:2-hydroxy-3-keto-5-methylthiopentenyl-1-phosphate phosphatase activity"/>
    <property type="evidence" value="ECO:0007669"/>
    <property type="project" value="UniProtKB-UniRule"/>
</dbReference>
<dbReference type="SFLD" id="SFLDS00003">
    <property type="entry name" value="Haloacid_Dehalogenase"/>
    <property type="match status" value="1"/>
</dbReference>
<dbReference type="InterPro" id="IPR006439">
    <property type="entry name" value="HAD-SF_hydro_IA"/>
</dbReference>
<dbReference type="CDD" id="cd01629">
    <property type="entry name" value="HAD_EP"/>
    <property type="match status" value="1"/>
</dbReference>
<comment type="pathway">
    <text evidence="1">Amino-acid biosynthesis; L-methionine biosynthesis via salvage pathway; L-methionine from S-methyl-5-thio-alpha-D-ribose 1-phosphate: step 4/6.</text>
</comment>
<dbReference type="Pfam" id="PF00702">
    <property type="entry name" value="Hydrolase"/>
    <property type="match status" value="1"/>
</dbReference>
<comment type="cofactor">
    <cofactor evidence="1">
        <name>Mg(2+)</name>
        <dbReference type="ChEBI" id="CHEBI:18420"/>
    </cofactor>
    <text evidence="1">Binds 1 Mg(2+) ion per subunit.</text>
</comment>
<dbReference type="EMBL" id="CP012154">
    <property type="protein sequence ID" value="AKS40495.1"/>
    <property type="molecule type" value="Genomic_DNA"/>
</dbReference>
<dbReference type="NCBIfam" id="TIGR01691">
    <property type="entry name" value="enolase-ppase"/>
    <property type="match status" value="1"/>
</dbReference>
<protein>
    <recommendedName>
        <fullName evidence="1">Enolase-phosphatase E1</fullName>
        <ecNumber evidence="1">3.1.3.77</ecNumber>
    </recommendedName>
    <alternativeName>
        <fullName evidence="1">2,3-diketo-5-methylthio-1-phosphopentane phosphatase</fullName>
    </alternativeName>
</protein>
<comment type="similarity">
    <text evidence="1">Belongs to the HAD-like hydrolase superfamily. MasA/MtnC family.</text>
</comment>
<evidence type="ECO:0000256" key="1">
    <source>
        <dbReference type="HAMAP-Rule" id="MF_01681"/>
    </source>
</evidence>
<dbReference type="InterPro" id="IPR036412">
    <property type="entry name" value="HAD-like_sf"/>
</dbReference>
<dbReference type="SFLD" id="SFLDG01133">
    <property type="entry name" value="C1.5.4:_Enolase-phosphatase_Li"/>
    <property type="match status" value="1"/>
</dbReference>
<gene>
    <name evidence="1" type="primary">mtnC</name>
    <name evidence="2" type="ORF">WM2015_104</name>
</gene>
<dbReference type="InterPro" id="IPR023943">
    <property type="entry name" value="Enolase-ppase_E1"/>
</dbReference>
<dbReference type="SFLD" id="SFLDG01129">
    <property type="entry name" value="C1.5:_HAD__Beta-PGM__Phosphata"/>
    <property type="match status" value="1"/>
</dbReference>
<dbReference type="InterPro" id="IPR023214">
    <property type="entry name" value="HAD_sf"/>
</dbReference>
<evidence type="ECO:0000313" key="2">
    <source>
        <dbReference type="EMBL" id="AKS40495.1"/>
    </source>
</evidence>
<keyword evidence="1" id="KW-0028">Amino-acid biosynthesis</keyword>
<dbReference type="Gene3D" id="1.10.720.60">
    <property type="match status" value="1"/>
</dbReference>
<accession>A0A0K0XS62</accession>
<dbReference type="PATRIC" id="fig|1579979.3.peg.109"/>
<dbReference type="KEGG" id="wma:WM2015_104"/>
<dbReference type="EC" id="3.1.3.77" evidence="1"/>
<proteinExistence type="inferred from homology"/>
<sequence>MNESSERIILTDIEGTIADIAFVRKVLFPFARRALPAFIRAHASEPAVRAELEATAEVAGLRADDLEALTETLCAWIDEDRKAPSLKALQGMIWKAGYARGDFVAHLYPDAHRWLGARYDEGLALYVYSSGSIAAQDLYFRYNEFGDLRDWFQGFFDTTVGPKKDPDSYRAIAAELGVDPARIVFFSDSVEELDAAHEAGLITAEIRREGASPSGRHPAFENFDSIELEQL</sequence>
<keyword evidence="3" id="KW-1185">Reference proteome</keyword>
<comment type="function">
    <text evidence="1">Bifunctional enzyme that catalyzes the enolization of 2,3-diketo-5-methylthiopentyl-1-phosphate (DK-MTP-1-P) into the intermediate 2-hydroxy-3-keto-5-methylthiopentenyl-1-phosphate (HK-MTPenyl-1-P), which is then dephosphorylated to form the acireductone 1,2-dihydroxy-3-keto-5-methylthiopentene (DHK-MTPene).</text>
</comment>
<dbReference type="PANTHER" id="PTHR20371">
    <property type="entry name" value="ENOLASE-PHOSPHATASE E1"/>
    <property type="match status" value="1"/>
</dbReference>
<dbReference type="GO" id="GO:0043874">
    <property type="term" value="F:acireductone synthase activity"/>
    <property type="evidence" value="ECO:0007669"/>
    <property type="project" value="UniProtKB-EC"/>
</dbReference>
<evidence type="ECO:0000313" key="3">
    <source>
        <dbReference type="Proteomes" id="UP000066624"/>
    </source>
</evidence>
<dbReference type="SUPFAM" id="SSF56784">
    <property type="entry name" value="HAD-like"/>
    <property type="match status" value="1"/>
</dbReference>
<dbReference type="GO" id="GO:0043715">
    <property type="term" value="F:2,3-diketo-5-methylthiopentyl-1-phosphate enolase activity"/>
    <property type="evidence" value="ECO:0007669"/>
    <property type="project" value="UniProtKB-UniRule"/>
</dbReference>
<keyword evidence="1" id="KW-0378">Hydrolase</keyword>
<dbReference type="Proteomes" id="UP000066624">
    <property type="component" value="Chromosome"/>
</dbReference>
<comment type="catalytic activity">
    <reaction evidence="1">
        <text>5-methylsulfanyl-2,3-dioxopentyl phosphate + H2O = 1,2-dihydroxy-5-(methylsulfanyl)pent-1-en-3-one + phosphate</text>
        <dbReference type="Rhea" id="RHEA:21700"/>
        <dbReference type="ChEBI" id="CHEBI:15377"/>
        <dbReference type="ChEBI" id="CHEBI:43474"/>
        <dbReference type="ChEBI" id="CHEBI:49252"/>
        <dbReference type="ChEBI" id="CHEBI:58828"/>
        <dbReference type="EC" id="3.1.3.77"/>
    </reaction>
</comment>
<dbReference type="GO" id="GO:0000287">
    <property type="term" value="F:magnesium ion binding"/>
    <property type="evidence" value="ECO:0007669"/>
    <property type="project" value="UniProtKB-UniRule"/>
</dbReference>
<keyword evidence="1" id="KW-0486">Methionine biosynthesis</keyword>